<protein>
    <submittedName>
        <fullName evidence="1">Uncharacterized protein</fullName>
    </submittedName>
</protein>
<dbReference type="AlphaFoldDB" id="A0AAD6RHQ3"/>
<proteinExistence type="predicted"/>
<comment type="caution">
    <text evidence="1">The sequence shown here is derived from an EMBL/GenBank/DDBJ whole genome shotgun (WGS) entry which is preliminary data.</text>
</comment>
<keyword evidence="2" id="KW-1185">Reference proteome</keyword>
<dbReference type="EMBL" id="JAQIZT010000002">
    <property type="protein sequence ID" value="KAJ7008397.1"/>
    <property type="molecule type" value="Genomic_DNA"/>
</dbReference>
<reference evidence="1" key="1">
    <citation type="journal article" date="2023" name="Mol. Ecol. Resour.">
        <title>Chromosome-level genome assembly of a triploid poplar Populus alba 'Berolinensis'.</title>
        <authorList>
            <person name="Chen S."/>
            <person name="Yu Y."/>
            <person name="Wang X."/>
            <person name="Wang S."/>
            <person name="Zhang T."/>
            <person name="Zhou Y."/>
            <person name="He R."/>
            <person name="Meng N."/>
            <person name="Wang Y."/>
            <person name="Liu W."/>
            <person name="Liu Z."/>
            <person name="Liu J."/>
            <person name="Guo Q."/>
            <person name="Huang H."/>
            <person name="Sederoff R.R."/>
            <person name="Wang G."/>
            <person name="Qu G."/>
            <person name="Chen S."/>
        </authorList>
    </citation>
    <scope>NUCLEOTIDE SEQUENCE</scope>
    <source>
        <strain evidence="1">SC-2020</strain>
    </source>
</reference>
<organism evidence="1 2">
    <name type="scientific">Populus alba x Populus x berolinensis</name>
    <dbReference type="NCBI Taxonomy" id="444605"/>
    <lineage>
        <taxon>Eukaryota</taxon>
        <taxon>Viridiplantae</taxon>
        <taxon>Streptophyta</taxon>
        <taxon>Embryophyta</taxon>
        <taxon>Tracheophyta</taxon>
        <taxon>Spermatophyta</taxon>
        <taxon>Magnoliopsida</taxon>
        <taxon>eudicotyledons</taxon>
        <taxon>Gunneridae</taxon>
        <taxon>Pentapetalae</taxon>
        <taxon>rosids</taxon>
        <taxon>fabids</taxon>
        <taxon>Malpighiales</taxon>
        <taxon>Salicaceae</taxon>
        <taxon>Saliceae</taxon>
        <taxon>Populus</taxon>
    </lineage>
</organism>
<evidence type="ECO:0000313" key="1">
    <source>
        <dbReference type="EMBL" id="KAJ7008397.1"/>
    </source>
</evidence>
<gene>
    <name evidence="1" type="ORF">NC653_007157</name>
</gene>
<name>A0AAD6RHQ3_9ROSI</name>
<accession>A0AAD6RHQ3</accession>
<sequence length="55" mass="6008">MFFNLHFSTQPPLPSSSLISQPFSHLSIVLTALHLHLSTFFTASNHSPPSSSLIS</sequence>
<evidence type="ECO:0000313" key="2">
    <source>
        <dbReference type="Proteomes" id="UP001164929"/>
    </source>
</evidence>
<dbReference type="Proteomes" id="UP001164929">
    <property type="component" value="Chromosome 2"/>
</dbReference>